<sequence length="260" mass="26504">MRAFGAAAALSTAAIATPATATDFDFVFSGNSGVAGSSGAMDFAATSSGQRVDVRASAWSMKYSMSAGGYVISAANIGNYADGLGVTAPSENGGSGTHTIDNAGTNKYDFLLLQFSAPVKLTQIVTTAFRITTDLTSYYNSGDSDATVGYGTTTNAWNNTLNYDGKNWSVLSSALTRIAVYDSASGGTVSGGAASNMWMVSAMLNNPDGRIDSFKLGGLSATTVGGAVPEPATWLTMILGFGVVGAALRRRRGGRTIAAA</sequence>
<keyword evidence="4" id="KW-1185">Reference proteome</keyword>
<organism evidence="3 4">
    <name type="scientific">Sphingomonas endophytica</name>
    <dbReference type="NCBI Taxonomy" id="869719"/>
    <lineage>
        <taxon>Bacteria</taxon>
        <taxon>Pseudomonadati</taxon>
        <taxon>Pseudomonadota</taxon>
        <taxon>Alphaproteobacteria</taxon>
        <taxon>Sphingomonadales</taxon>
        <taxon>Sphingomonadaceae</taxon>
        <taxon>Sphingomonas</taxon>
    </lineage>
</organism>
<evidence type="ECO:0000313" key="4">
    <source>
        <dbReference type="Proteomes" id="UP000074310"/>
    </source>
</evidence>
<dbReference type="AlphaFoldDB" id="A0A147I1K1"/>
<evidence type="ECO:0000313" key="3">
    <source>
        <dbReference type="EMBL" id="KTT71488.1"/>
    </source>
</evidence>
<feature type="signal peptide" evidence="1">
    <location>
        <begin position="1"/>
        <end position="21"/>
    </location>
</feature>
<gene>
    <name evidence="3" type="ORF">NS334_10430</name>
</gene>
<dbReference type="NCBIfam" id="NF035944">
    <property type="entry name" value="PEPxxWA-CTERM"/>
    <property type="match status" value="1"/>
</dbReference>
<dbReference type="InterPro" id="IPR013424">
    <property type="entry name" value="Ice-binding_C"/>
</dbReference>
<dbReference type="EMBL" id="LDTB01000039">
    <property type="protein sequence ID" value="KTT71488.1"/>
    <property type="molecule type" value="Genomic_DNA"/>
</dbReference>
<evidence type="ECO:0000259" key="2">
    <source>
        <dbReference type="Pfam" id="PF07589"/>
    </source>
</evidence>
<dbReference type="NCBIfam" id="TIGR02595">
    <property type="entry name" value="PEP_CTERM"/>
    <property type="match status" value="1"/>
</dbReference>
<feature type="domain" description="Ice-binding protein C-terminal" evidence="2">
    <location>
        <begin position="227"/>
        <end position="251"/>
    </location>
</feature>
<accession>A0A147I1K1</accession>
<protein>
    <recommendedName>
        <fullName evidence="2">Ice-binding protein C-terminal domain-containing protein</fullName>
    </recommendedName>
</protein>
<comment type="caution">
    <text evidence="3">The sequence shown here is derived from an EMBL/GenBank/DDBJ whole genome shotgun (WGS) entry which is preliminary data.</text>
</comment>
<dbReference type="Pfam" id="PF07589">
    <property type="entry name" value="PEP-CTERM"/>
    <property type="match status" value="1"/>
</dbReference>
<name>A0A147I1K1_9SPHN</name>
<evidence type="ECO:0000256" key="1">
    <source>
        <dbReference type="SAM" id="SignalP"/>
    </source>
</evidence>
<dbReference type="Proteomes" id="UP000074310">
    <property type="component" value="Unassembled WGS sequence"/>
</dbReference>
<proteinExistence type="predicted"/>
<feature type="chain" id="PRO_5007548226" description="Ice-binding protein C-terminal domain-containing protein" evidence="1">
    <location>
        <begin position="22"/>
        <end position="260"/>
    </location>
</feature>
<keyword evidence="1" id="KW-0732">Signal</keyword>
<dbReference type="PATRIC" id="fig|869719.3.peg.1958"/>
<reference evidence="3 4" key="1">
    <citation type="journal article" date="2016" name="Front. Microbiol.">
        <title>Genomic Resource of Rice Seed Associated Bacteria.</title>
        <authorList>
            <person name="Midha S."/>
            <person name="Bansal K."/>
            <person name="Sharma S."/>
            <person name="Kumar N."/>
            <person name="Patil P.P."/>
            <person name="Chaudhry V."/>
            <person name="Patil P.B."/>
        </authorList>
    </citation>
    <scope>NUCLEOTIDE SEQUENCE [LARGE SCALE GENOMIC DNA]</scope>
    <source>
        <strain evidence="3 4">NS334</strain>
    </source>
</reference>